<dbReference type="Proteomes" id="UP000247810">
    <property type="component" value="Unassembled WGS sequence"/>
</dbReference>
<evidence type="ECO:0000313" key="1">
    <source>
        <dbReference type="EMBL" id="PYH94936.1"/>
    </source>
</evidence>
<organism evidence="1 2">
    <name type="scientific">Aspergillus ellipticus CBS 707.79</name>
    <dbReference type="NCBI Taxonomy" id="1448320"/>
    <lineage>
        <taxon>Eukaryota</taxon>
        <taxon>Fungi</taxon>
        <taxon>Dikarya</taxon>
        <taxon>Ascomycota</taxon>
        <taxon>Pezizomycotina</taxon>
        <taxon>Eurotiomycetes</taxon>
        <taxon>Eurotiomycetidae</taxon>
        <taxon>Eurotiales</taxon>
        <taxon>Aspergillaceae</taxon>
        <taxon>Aspergillus</taxon>
        <taxon>Aspergillus subgen. Circumdati</taxon>
    </lineage>
</organism>
<dbReference type="EMBL" id="KZ825862">
    <property type="protein sequence ID" value="PYH94936.1"/>
    <property type="molecule type" value="Genomic_DNA"/>
</dbReference>
<keyword evidence="2" id="KW-1185">Reference proteome</keyword>
<sequence>MDPSFSADSTEGVVSLRWRQLCFMHTPRLGVNVSRLRVWGSAGVRNQDGRMSETTTAGSGQAKSASAVSRTPKHFEQATIGCKSSNSQAAWRSLLRPACLSLASQERRIIICSATVGGHSCVEQTHPYHYVRMNARASSSRSPRFPTVIFTSAQLLPT</sequence>
<reference evidence="1 2" key="1">
    <citation type="submission" date="2018-02" db="EMBL/GenBank/DDBJ databases">
        <title>The genomes of Aspergillus section Nigri reveals drivers in fungal speciation.</title>
        <authorList>
            <consortium name="DOE Joint Genome Institute"/>
            <person name="Vesth T.C."/>
            <person name="Nybo J."/>
            <person name="Theobald S."/>
            <person name="Brandl J."/>
            <person name="Frisvad J.C."/>
            <person name="Nielsen K.F."/>
            <person name="Lyhne E.K."/>
            <person name="Kogle M.E."/>
            <person name="Kuo A."/>
            <person name="Riley R."/>
            <person name="Clum A."/>
            <person name="Nolan M."/>
            <person name="Lipzen A."/>
            <person name="Salamov A."/>
            <person name="Henrissat B."/>
            <person name="Wiebenga A."/>
            <person name="De vries R.P."/>
            <person name="Grigoriev I.V."/>
            <person name="Mortensen U.H."/>
            <person name="Andersen M.R."/>
            <person name="Baker S.E."/>
        </authorList>
    </citation>
    <scope>NUCLEOTIDE SEQUENCE [LARGE SCALE GENOMIC DNA]</scope>
    <source>
        <strain evidence="1 2">CBS 707.79</strain>
    </source>
</reference>
<gene>
    <name evidence="1" type="ORF">BO71DRAFT_216593</name>
</gene>
<dbReference type="AlphaFoldDB" id="A0A319DBX4"/>
<protein>
    <submittedName>
        <fullName evidence="1">Uncharacterized protein</fullName>
    </submittedName>
</protein>
<name>A0A319DBX4_9EURO</name>
<evidence type="ECO:0000313" key="2">
    <source>
        <dbReference type="Proteomes" id="UP000247810"/>
    </source>
</evidence>
<accession>A0A319DBX4</accession>
<proteinExistence type="predicted"/>
<dbReference type="VEuPathDB" id="FungiDB:BO71DRAFT_216593"/>